<dbReference type="PROSITE" id="PS51186">
    <property type="entry name" value="GNAT"/>
    <property type="match status" value="1"/>
</dbReference>
<gene>
    <name evidence="1" type="ORF">E3T53_10795</name>
</gene>
<keyword evidence="1" id="KW-0808">Transferase</keyword>
<dbReference type="CDD" id="cd04301">
    <property type="entry name" value="NAT_SF"/>
    <property type="match status" value="1"/>
</dbReference>
<dbReference type="InterPro" id="IPR051531">
    <property type="entry name" value="N-acetyltransferase"/>
</dbReference>
<dbReference type="PANTHER" id="PTHR43792:SF1">
    <property type="entry name" value="N-ACETYLTRANSFERASE DOMAIN-CONTAINING PROTEIN"/>
    <property type="match status" value="1"/>
</dbReference>
<dbReference type="AlphaFoldDB" id="A0A4Y8KNF3"/>
<dbReference type="InterPro" id="IPR016181">
    <property type="entry name" value="Acyl_CoA_acyltransferase"/>
</dbReference>
<dbReference type="Gene3D" id="3.40.630.30">
    <property type="match status" value="1"/>
</dbReference>
<reference evidence="1 2" key="1">
    <citation type="submission" date="2019-03" db="EMBL/GenBank/DDBJ databases">
        <title>Genomics of glacier-inhabiting Cryobacterium strains.</title>
        <authorList>
            <person name="Liu Q."/>
            <person name="Xin Y.-H."/>
        </authorList>
    </citation>
    <scope>NUCLEOTIDE SEQUENCE [LARGE SCALE GENOMIC DNA]</scope>
    <source>
        <strain evidence="1 2">CGMCC 1.4292</strain>
    </source>
</reference>
<keyword evidence="2" id="KW-1185">Reference proteome</keyword>
<comment type="caution">
    <text evidence="1">The sequence shown here is derived from an EMBL/GenBank/DDBJ whole genome shotgun (WGS) entry which is preliminary data.</text>
</comment>
<dbReference type="PANTHER" id="PTHR43792">
    <property type="entry name" value="GNAT FAMILY, PUTATIVE (AFU_ORTHOLOGUE AFUA_3G00765)-RELATED-RELATED"/>
    <property type="match status" value="1"/>
</dbReference>
<name>A0A4Y8KNF3_9MICO</name>
<accession>A0A4Y8KNF3</accession>
<dbReference type="GO" id="GO:0016747">
    <property type="term" value="F:acyltransferase activity, transferring groups other than amino-acyl groups"/>
    <property type="evidence" value="ECO:0007669"/>
    <property type="project" value="InterPro"/>
</dbReference>
<dbReference type="Proteomes" id="UP000298218">
    <property type="component" value="Unassembled WGS sequence"/>
</dbReference>
<protein>
    <submittedName>
        <fullName evidence="1">N-acetyltransferase</fullName>
    </submittedName>
</protein>
<dbReference type="Pfam" id="PF13302">
    <property type="entry name" value="Acetyltransf_3"/>
    <property type="match status" value="1"/>
</dbReference>
<evidence type="ECO:0000313" key="1">
    <source>
        <dbReference type="EMBL" id="TFD78651.1"/>
    </source>
</evidence>
<proteinExistence type="predicted"/>
<dbReference type="EMBL" id="SOHQ01000028">
    <property type="protein sequence ID" value="TFD78651.1"/>
    <property type="molecule type" value="Genomic_DNA"/>
</dbReference>
<evidence type="ECO:0000313" key="2">
    <source>
        <dbReference type="Proteomes" id="UP000298218"/>
    </source>
</evidence>
<dbReference type="SUPFAM" id="SSF55729">
    <property type="entry name" value="Acyl-CoA N-acyltransferases (Nat)"/>
    <property type="match status" value="1"/>
</dbReference>
<dbReference type="InterPro" id="IPR000182">
    <property type="entry name" value="GNAT_dom"/>
</dbReference>
<dbReference type="RefSeq" id="WP_134173968.1">
    <property type="nucleotide sequence ID" value="NZ_SODI01000001.1"/>
</dbReference>
<sequence length="177" mass="19828">MHRLRTDRLLLRPWYVTDADFILDVYSRWDVQRYVGVMPWMMASMDDAFDRLTAWNLIDDGVRGVWAVTESDSGKLLGTVVLKYIPASGTNLAVDLAGETEIGWHFHPDAWGKGYASEAASAVLRHAFAHGLERIVAVTNPHNLASQRVCERIGMRHAGVTDAYYDTRCDLFVATAA</sequence>
<dbReference type="OrthoDB" id="9796171at2"/>
<organism evidence="1 2">
    <name type="scientific">Cryobacterium psychrophilum</name>
    <dbReference type="NCBI Taxonomy" id="41988"/>
    <lineage>
        <taxon>Bacteria</taxon>
        <taxon>Bacillati</taxon>
        <taxon>Actinomycetota</taxon>
        <taxon>Actinomycetes</taxon>
        <taxon>Micrococcales</taxon>
        <taxon>Microbacteriaceae</taxon>
        <taxon>Cryobacterium</taxon>
    </lineage>
</organism>